<dbReference type="RefSeq" id="WP_110840566.1">
    <property type="nucleotide sequence ID" value="NZ_QJVJ01000005.1"/>
</dbReference>
<gene>
    <name evidence="1" type="ORF">DLM86_13670</name>
</gene>
<organism evidence="1 2">
    <name type="scientific">Paenibacillus flagellatus</name>
    <dbReference type="NCBI Taxonomy" id="2211139"/>
    <lineage>
        <taxon>Bacteria</taxon>
        <taxon>Bacillati</taxon>
        <taxon>Bacillota</taxon>
        <taxon>Bacilli</taxon>
        <taxon>Bacillales</taxon>
        <taxon>Paenibacillaceae</taxon>
        <taxon>Paenibacillus</taxon>
    </lineage>
</organism>
<name>A0A2V5K577_9BACL</name>
<reference evidence="1 2" key="1">
    <citation type="submission" date="2018-05" db="EMBL/GenBank/DDBJ databases">
        <title>Paenibacillus flagellatus sp. nov., isolated from selenium mineral soil.</title>
        <authorList>
            <person name="Dai X."/>
        </authorList>
    </citation>
    <scope>NUCLEOTIDE SEQUENCE [LARGE SCALE GENOMIC DNA]</scope>
    <source>
        <strain evidence="1 2">DXL2</strain>
    </source>
</reference>
<dbReference type="EMBL" id="QJVJ01000005">
    <property type="protein sequence ID" value="PYI54509.1"/>
    <property type="molecule type" value="Genomic_DNA"/>
</dbReference>
<comment type="caution">
    <text evidence="1">The sequence shown here is derived from an EMBL/GenBank/DDBJ whole genome shotgun (WGS) entry which is preliminary data.</text>
</comment>
<protein>
    <submittedName>
        <fullName evidence="1">Uncharacterized protein</fullName>
    </submittedName>
</protein>
<evidence type="ECO:0000313" key="2">
    <source>
        <dbReference type="Proteomes" id="UP000247476"/>
    </source>
</evidence>
<dbReference type="Proteomes" id="UP000247476">
    <property type="component" value="Unassembled WGS sequence"/>
</dbReference>
<sequence>MYTIHIELHKDKHLYVLTDNAKLNGLIRRQSFMLGPRDEDGFYAVVIDTDRDGYRKAVHVDVWLQQIARAGAVGDFIAVKQYVDENGPAGGDLFCSGRYRKTVVREAVRLLRAIAVRPAVYGGYGREKVTARIGTLQASYVEPQPADDIGIGAEGK</sequence>
<keyword evidence="2" id="KW-1185">Reference proteome</keyword>
<accession>A0A2V5K577</accession>
<dbReference type="AlphaFoldDB" id="A0A2V5K577"/>
<proteinExistence type="predicted"/>
<evidence type="ECO:0000313" key="1">
    <source>
        <dbReference type="EMBL" id="PYI54509.1"/>
    </source>
</evidence>